<reference evidence="5 6" key="1">
    <citation type="submission" date="2020-08" db="EMBL/GenBank/DDBJ databases">
        <title>Genomic Encyclopedia of Type Strains, Phase IV (KMG-IV): sequencing the most valuable type-strain genomes for metagenomic binning, comparative biology and taxonomic classification.</title>
        <authorList>
            <person name="Goeker M."/>
        </authorList>
    </citation>
    <scope>NUCLEOTIDE SEQUENCE [LARGE SCALE GENOMIC DNA]</scope>
    <source>
        <strain evidence="5 6">DSM 21319</strain>
    </source>
</reference>
<dbReference type="GO" id="GO:0003677">
    <property type="term" value="F:DNA binding"/>
    <property type="evidence" value="ECO:0007669"/>
    <property type="project" value="UniProtKB-KW"/>
</dbReference>
<dbReference type="CDD" id="cd06170">
    <property type="entry name" value="LuxR_C_like"/>
    <property type="match status" value="1"/>
</dbReference>
<dbReference type="GO" id="GO:0006355">
    <property type="term" value="P:regulation of DNA-templated transcription"/>
    <property type="evidence" value="ECO:0007669"/>
    <property type="project" value="InterPro"/>
</dbReference>
<dbReference type="Proteomes" id="UP000535406">
    <property type="component" value="Unassembled WGS sequence"/>
</dbReference>
<dbReference type="PROSITE" id="PS50043">
    <property type="entry name" value="HTH_LUXR_2"/>
    <property type="match status" value="1"/>
</dbReference>
<dbReference type="PANTHER" id="PTHR44688:SF16">
    <property type="entry name" value="DNA-BINDING TRANSCRIPTIONAL ACTIVATOR DEVR_DOSR"/>
    <property type="match status" value="1"/>
</dbReference>
<name>A0A7W7YRN3_9HYPH</name>
<dbReference type="PANTHER" id="PTHR44688">
    <property type="entry name" value="DNA-BINDING TRANSCRIPTIONAL ACTIVATOR DEVR_DOSR"/>
    <property type="match status" value="1"/>
</dbReference>
<dbReference type="Pfam" id="PF00196">
    <property type="entry name" value="GerE"/>
    <property type="match status" value="1"/>
</dbReference>
<comment type="caution">
    <text evidence="5">The sequence shown here is derived from an EMBL/GenBank/DDBJ whole genome shotgun (WGS) entry which is preliminary data.</text>
</comment>
<keyword evidence="2 5" id="KW-0238">DNA-binding</keyword>
<dbReference type="InterPro" id="IPR016032">
    <property type="entry name" value="Sig_transdc_resp-reg_C-effctor"/>
</dbReference>
<evidence type="ECO:0000313" key="5">
    <source>
        <dbReference type="EMBL" id="MBB5041096.1"/>
    </source>
</evidence>
<organism evidence="5 6">
    <name type="scientific">Shinella fusca</name>
    <dbReference type="NCBI Taxonomy" id="544480"/>
    <lineage>
        <taxon>Bacteria</taxon>
        <taxon>Pseudomonadati</taxon>
        <taxon>Pseudomonadota</taxon>
        <taxon>Alphaproteobacteria</taxon>
        <taxon>Hyphomicrobiales</taxon>
        <taxon>Rhizobiaceae</taxon>
        <taxon>Shinella</taxon>
    </lineage>
</organism>
<dbReference type="InterPro" id="IPR036388">
    <property type="entry name" value="WH-like_DNA-bd_sf"/>
</dbReference>
<evidence type="ECO:0000256" key="1">
    <source>
        <dbReference type="ARBA" id="ARBA00023015"/>
    </source>
</evidence>
<evidence type="ECO:0000259" key="4">
    <source>
        <dbReference type="PROSITE" id="PS50043"/>
    </source>
</evidence>
<feature type="domain" description="HTH luxR-type" evidence="4">
    <location>
        <begin position="192"/>
        <end position="257"/>
    </location>
</feature>
<dbReference type="SMART" id="SM00421">
    <property type="entry name" value="HTH_LUXR"/>
    <property type="match status" value="1"/>
</dbReference>
<keyword evidence="1" id="KW-0805">Transcription regulation</keyword>
<evidence type="ECO:0000313" key="6">
    <source>
        <dbReference type="Proteomes" id="UP000535406"/>
    </source>
</evidence>
<sequence>MFDERREQIHCLWDELSDFDLSQSKAAVAHAMTRLSELGGVWNATWAGAIRMKGADETDPLLGWRVAVGEALHPALLQSDDKHMAGVMDVWDRRDIDPSFLIPLKNVGIFRTYSLRRDLPADWFDTPFYRKHYGFCDIHDVAFVAFPLNEECESHFAFYSPHSISDDTLALLAYALRGIKWFHRHLMLSHGLMVAKAPLTPTEQKVLQLLLTGATEKSIARQIGLADSTTHQHVVAIFRKYGVKSRAALMSLWLNGSGAAG</sequence>
<keyword evidence="3" id="KW-0804">Transcription</keyword>
<dbReference type="InterPro" id="IPR000792">
    <property type="entry name" value="Tscrpt_reg_LuxR_C"/>
</dbReference>
<proteinExistence type="predicted"/>
<keyword evidence="6" id="KW-1185">Reference proteome</keyword>
<dbReference type="EMBL" id="JACHIK010000002">
    <property type="protein sequence ID" value="MBB5041096.1"/>
    <property type="molecule type" value="Genomic_DNA"/>
</dbReference>
<protein>
    <submittedName>
        <fullName evidence="5">DNA-binding CsgD family transcriptional regulator</fullName>
    </submittedName>
</protein>
<accession>A0A7W7YRN3</accession>
<evidence type="ECO:0000256" key="3">
    <source>
        <dbReference type="ARBA" id="ARBA00023163"/>
    </source>
</evidence>
<evidence type="ECO:0000256" key="2">
    <source>
        <dbReference type="ARBA" id="ARBA00023125"/>
    </source>
</evidence>
<dbReference type="Gene3D" id="1.10.10.10">
    <property type="entry name" value="Winged helix-like DNA-binding domain superfamily/Winged helix DNA-binding domain"/>
    <property type="match status" value="1"/>
</dbReference>
<dbReference type="AlphaFoldDB" id="A0A7W7YRN3"/>
<dbReference type="PRINTS" id="PR00038">
    <property type="entry name" value="HTHLUXR"/>
</dbReference>
<dbReference type="SUPFAM" id="SSF46894">
    <property type="entry name" value="C-terminal effector domain of the bipartite response regulators"/>
    <property type="match status" value="1"/>
</dbReference>
<gene>
    <name evidence="5" type="ORF">HNQ66_000479</name>
</gene>
<dbReference type="RefSeq" id="WP_184140498.1">
    <property type="nucleotide sequence ID" value="NZ_JACHIK010000002.1"/>
</dbReference>